<dbReference type="Proteomes" id="UP001211065">
    <property type="component" value="Unassembled WGS sequence"/>
</dbReference>
<organism evidence="15 16">
    <name type="scientific">Clydaea vesicula</name>
    <dbReference type="NCBI Taxonomy" id="447962"/>
    <lineage>
        <taxon>Eukaryota</taxon>
        <taxon>Fungi</taxon>
        <taxon>Fungi incertae sedis</taxon>
        <taxon>Chytridiomycota</taxon>
        <taxon>Chytridiomycota incertae sedis</taxon>
        <taxon>Chytridiomycetes</taxon>
        <taxon>Lobulomycetales</taxon>
        <taxon>Lobulomycetaceae</taxon>
        <taxon>Clydaea</taxon>
    </lineage>
</organism>
<dbReference type="SUPFAM" id="SSF55347">
    <property type="entry name" value="Glyceraldehyde-3-phosphate dehydrogenase-like, C-terminal domain"/>
    <property type="match status" value="1"/>
</dbReference>
<dbReference type="GO" id="GO:0004073">
    <property type="term" value="F:aspartate-semialdehyde dehydrogenase activity"/>
    <property type="evidence" value="ECO:0007669"/>
    <property type="project" value="UniProtKB-EC"/>
</dbReference>
<evidence type="ECO:0000256" key="12">
    <source>
        <dbReference type="ARBA" id="ARBA00050041"/>
    </source>
</evidence>
<keyword evidence="9" id="KW-0486">Methionine biosynthesis</keyword>
<protein>
    <recommendedName>
        <fullName evidence="12">Aspartate-semialdehyde dehydrogenase</fullName>
        <ecNumber evidence="4">1.2.1.11</ecNumber>
    </recommendedName>
</protein>
<evidence type="ECO:0000256" key="5">
    <source>
        <dbReference type="ARBA" id="ARBA00022605"/>
    </source>
</evidence>
<dbReference type="Pfam" id="PF02774">
    <property type="entry name" value="Semialdhyde_dhC"/>
    <property type="match status" value="1"/>
</dbReference>
<evidence type="ECO:0000256" key="2">
    <source>
        <dbReference type="ARBA" id="ARBA00005097"/>
    </source>
</evidence>
<evidence type="ECO:0000313" key="16">
    <source>
        <dbReference type="Proteomes" id="UP001211065"/>
    </source>
</evidence>
<dbReference type="Gene3D" id="3.40.50.720">
    <property type="entry name" value="NAD(P)-binding Rossmann-like Domain"/>
    <property type="match status" value="1"/>
</dbReference>
<dbReference type="AlphaFoldDB" id="A0AAD5XZR3"/>
<keyword evidence="16" id="KW-1185">Reference proteome</keyword>
<reference evidence="15" key="1">
    <citation type="submission" date="2020-05" db="EMBL/GenBank/DDBJ databases">
        <title>Phylogenomic resolution of chytrid fungi.</title>
        <authorList>
            <person name="Stajich J.E."/>
            <person name="Amses K."/>
            <person name="Simmons R."/>
            <person name="Seto K."/>
            <person name="Myers J."/>
            <person name="Bonds A."/>
            <person name="Quandt C.A."/>
            <person name="Barry K."/>
            <person name="Liu P."/>
            <person name="Grigoriev I."/>
            <person name="Longcore J.E."/>
            <person name="James T.Y."/>
        </authorList>
    </citation>
    <scope>NUCLEOTIDE SEQUENCE</scope>
    <source>
        <strain evidence="15">JEL0476</strain>
    </source>
</reference>
<evidence type="ECO:0000256" key="4">
    <source>
        <dbReference type="ARBA" id="ARBA00013120"/>
    </source>
</evidence>
<dbReference type="GO" id="GO:0009086">
    <property type="term" value="P:methionine biosynthetic process"/>
    <property type="evidence" value="ECO:0007669"/>
    <property type="project" value="UniProtKB-KW"/>
</dbReference>
<evidence type="ECO:0000256" key="13">
    <source>
        <dbReference type="PIRSR" id="PIRSR000148-1"/>
    </source>
</evidence>
<keyword evidence="7" id="KW-0521">NADP</keyword>
<feature type="active site" description="Acyl-thioester intermediate" evidence="13">
    <location>
        <position position="156"/>
    </location>
</feature>
<comment type="pathway">
    <text evidence="1">Amino-acid biosynthesis; L-methionine biosynthesis via de novo pathway; L-homoserine from L-aspartate: step 2/3.</text>
</comment>
<comment type="caution">
    <text evidence="15">The sequence shown here is derived from an EMBL/GenBank/DDBJ whole genome shotgun (WGS) entry which is preliminary data.</text>
</comment>
<accession>A0AAD5XZR3</accession>
<dbReference type="SUPFAM" id="SSF51735">
    <property type="entry name" value="NAD(P)-binding Rossmann-fold domains"/>
    <property type="match status" value="1"/>
</dbReference>
<keyword evidence="8" id="KW-0560">Oxidoreductase</keyword>
<evidence type="ECO:0000256" key="9">
    <source>
        <dbReference type="ARBA" id="ARBA00023167"/>
    </source>
</evidence>
<dbReference type="CDD" id="cd18130">
    <property type="entry name" value="ASADH_C_arch_fung_like"/>
    <property type="match status" value="1"/>
</dbReference>
<feature type="domain" description="Semialdehyde dehydrogenase NAD-binding" evidence="14">
    <location>
        <begin position="10"/>
        <end position="136"/>
    </location>
</feature>
<dbReference type="PIRSF" id="PIRSF000148">
    <property type="entry name" value="ASA_dh"/>
    <property type="match status" value="1"/>
</dbReference>
<evidence type="ECO:0000256" key="7">
    <source>
        <dbReference type="ARBA" id="ARBA00022857"/>
    </source>
</evidence>
<evidence type="ECO:0000313" key="15">
    <source>
        <dbReference type="EMBL" id="KAJ3218165.1"/>
    </source>
</evidence>
<dbReference type="GO" id="GO:0050661">
    <property type="term" value="F:NADP binding"/>
    <property type="evidence" value="ECO:0007669"/>
    <property type="project" value="InterPro"/>
</dbReference>
<proteinExistence type="inferred from homology"/>
<evidence type="ECO:0000256" key="8">
    <source>
        <dbReference type="ARBA" id="ARBA00023002"/>
    </source>
</evidence>
<evidence type="ECO:0000256" key="1">
    <source>
        <dbReference type="ARBA" id="ARBA00005021"/>
    </source>
</evidence>
<dbReference type="Pfam" id="PF01118">
    <property type="entry name" value="Semialdhyde_dh"/>
    <property type="match status" value="1"/>
</dbReference>
<keyword evidence="6" id="KW-0791">Threonine biosynthesis</keyword>
<dbReference type="InterPro" id="IPR012280">
    <property type="entry name" value="Semialdhyde_DH_dimer_dom"/>
</dbReference>
<evidence type="ECO:0000256" key="6">
    <source>
        <dbReference type="ARBA" id="ARBA00022697"/>
    </source>
</evidence>
<dbReference type="PANTHER" id="PTHR46718:SF1">
    <property type="entry name" value="ASPARTATE-SEMIALDEHYDE DEHYDROGENASE"/>
    <property type="match status" value="1"/>
</dbReference>
<evidence type="ECO:0000259" key="14">
    <source>
        <dbReference type="SMART" id="SM00859"/>
    </source>
</evidence>
<comment type="catalytic activity">
    <reaction evidence="10">
        <text>L-aspartate 4-semialdehyde + phosphate + NADP(+) = 4-phospho-L-aspartate + NADPH + H(+)</text>
        <dbReference type="Rhea" id="RHEA:24284"/>
        <dbReference type="ChEBI" id="CHEBI:15378"/>
        <dbReference type="ChEBI" id="CHEBI:43474"/>
        <dbReference type="ChEBI" id="CHEBI:57535"/>
        <dbReference type="ChEBI" id="CHEBI:57783"/>
        <dbReference type="ChEBI" id="CHEBI:58349"/>
        <dbReference type="ChEBI" id="CHEBI:537519"/>
        <dbReference type="EC" id="1.2.1.11"/>
    </reaction>
    <physiologicalReaction direction="right-to-left" evidence="10">
        <dbReference type="Rhea" id="RHEA:24286"/>
    </physiologicalReaction>
</comment>
<name>A0AAD5XZR3_9FUNG</name>
<dbReference type="CDD" id="cd02315">
    <property type="entry name" value="ScASADH_like_N"/>
    <property type="match status" value="1"/>
</dbReference>
<dbReference type="GO" id="GO:0009088">
    <property type="term" value="P:threonine biosynthetic process"/>
    <property type="evidence" value="ECO:0007669"/>
    <property type="project" value="UniProtKB-KW"/>
</dbReference>
<comment type="pathway">
    <text evidence="2">Amino-acid biosynthesis; L-threonine biosynthesis; L-threonine from L-aspartate: step 2/5.</text>
</comment>
<dbReference type="FunFam" id="3.40.50.720:FF:000200">
    <property type="entry name" value="Aspartate-semialdehyde dehydrogenase"/>
    <property type="match status" value="1"/>
</dbReference>
<dbReference type="InterPro" id="IPR036291">
    <property type="entry name" value="NAD(P)-bd_dom_sf"/>
</dbReference>
<dbReference type="GO" id="GO:0051287">
    <property type="term" value="F:NAD binding"/>
    <property type="evidence" value="ECO:0007669"/>
    <property type="project" value="InterPro"/>
</dbReference>
<dbReference type="SMART" id="SM00859">
    <property type="entry name" value="Semialdhyde_dh"/>
    <property type="match status" value="1"/>
</dbReference>
<dbReference type="EC" id="1.2.1.11" evidence="4"/>
<dbReference type="FunFam" id="3.30.360.10:FF:000016">
    <property type="entry name" value="Probable aspartate-semialdehyde dehydrogenase"/>
    <property type="match status" value="1"/>
</dbReference>
<dbReference type="PANTHER" id="PTHR46718">
    <property type="entry name" value="ASPARTATE-SEMIALDEHYDE DEHYDROGENASE"/>
    <property type="match status" value="1"/>
</dbReference>
<dbReference type="EMBL" id="JADGJW010000393">
    <property type="protein sequence ID" value="KAJ3218165.1"/>
    <property type="molecule type" value="Genomic_DNA"/>
</dbReference>
<gene>
    <name evidence="15" type="ORF">HK099_005179</name>
</gene>
<evidence type="ECO:0000256" key="3">
    <source>
        <dbReference type="ARBA" id="ARBA00010584"/>
    </source>
</evidence>
<comment type="function">
    <text evidence="11">Catalyzes the NADPH-dependent formation of L-aspartate 4-semialdehyde (L-ASA) by the reductive dephosphorylation of 4-phospho-L-aspartate. Mediates the second step in the biosynthesis of amino acids that derive from aspartate (the aspartate family of amino acids), including methioinine and threonine, the latter of which is a precursor to isoleucine.</text>
</comment>
<dbReference type="InterPro" id="IPR000534">
    <property type="entry name" value="Semialdehyde_DH_NAD-bd"/>
</dbReference>
<sequence length="366" mass="40571">MSNSSTRKIPVGILGATGTVGQRFIQLLENHPNFEIKSLAASPRSEGKAYSNAVNWKLSTAIPKNIQHLVLKSCKADQFKECRLIFSGLDSDVAEKIEEEFFKAELFVFSNAKNHRMSPTVPLCVPLVNTNHLDIIPIQQKLYNLKKGFLVTNANCATTGLVVPLKALEESFGEIERVSVTTLQSISGAGYPGVPSLDIFDNVIPFIDGEEEKLEIETSKILGNVKNEKFENSRIKVSATCNRVAVLDGHMECVSVSFKDKSKLPDISALKSALQNYECEAQKLKVYSTMKNDINFNPIVVFEENNRPQPRLDRDVNFGMSVSVGRIRKCDLFDFKFTVLLHNTILGAAGSSIMNAEVALKKGYVY</sequence>
<dbReference type="Gene3D" id="3.30.360.10">
    <property type="entry name" value="Dihydrodipicolinate Reductase, domain 2"/>
    <property type="match status" value="1"/>
</dbReference>
<dbReference type="NCBIfam" id="NF006416">
    <property type="entry name" value="PRK08664.1"/>
    <property type="match status" value="1"/>
</dbReference>
<dbReference type="InterPro" id="IPR005676">
    <property type="entry name" value="Asp_semi-ald_DH_pep-lack"/>
</dbReference>
<evidence type="ECO:0000256" key="11">
    <source>
        <dbReference type="ARBA" id="ARBA00049950"/>
    </source>
</evidence>
<feature type="active site" description="Proton acceptor" evidence="13">
    <location>
        <position position="250"/>
    </location>
</feature>
<keyword evidence="5" id="KW-0028">Amino-acid biosynthesis</keyword>
<dbReference type="NCBIfam" id="TIGR00978">
    <property type="entry name" value="asd_EA"/>
    <property type="match status" value="1"/>
</dbReference>
<dbReference type="GO" id="GO:0046983">
    <property type="term" value="F:protein dimerization activity"/>
    <property type="evidence" value="ECO:0007669"/>
    <property type="project" value="InterPro"/>
</dbReference>
<comment type="similarity">
    <text evidence="3">Belongs to the aspartate-semialdehyde dehydrogenase family.</text>
</comment>
<dbReference type="InterPro" id="IPR051823">
    <property type="entry name" value="ASADH-related"/>
</dbReference>
<evidence type="ECO:0000256" key="10">
    <source>
        <dbReference type="ARBA" id="ARBA00049864"/>
    </source>
</evidence>